<dbReference type="Gramene" id="PNW79577">
    <property type="protein sequence ID" value="PNW79577"/>
    <property type="gene ID" value="CHLRE_08g358600v5"/>
</dbReference>
<feature type="region of interest" description="Disordered" evidence="1">
    <location>
        <begin position="14"/>
        <end position="83"/>
    </location>
</feature>
<dbReference type="KEGG" id="cre:CHLRE_08g358600v5"/>
<keyword evidence="2" id="KW-0812">Transmembrane</keyword>
<feature type="signal peptide" evidence="3">
    <location>
        <begin position="1"/>
        <end position="18"/>
    </location>
</feature>
<name>A0A2K3DGD7_CHLRE</name>
<dbReference type="OrthoDB" id="536776at2759"/>
<feature type="compositionally biased region" description="Basic residues" evidence="1">
    <location>
        <begin position="158"/>
        <end position="171"/>
    </location>
</feature>
<dbReference type="EMBL" id="CM008969">
    <property type="protein sequence ID" value="PNW79577.1"/>
    <property type="molecule type" value="Genomic_DNA"/>
</dbReference>
<evidence type="ECO:0000256" key="2">
    <source>
        <dbReference type="SAM" id="Phobius"/>
    </source>
</evidence>
<proteinExistence type="predicted"/>
<dbReference type="Proteomes" id="UP000006906">
    <property type="component" value="Chromosome 8"/>
</dbReference>
<accession>A0A2K3DGD7</accession>
<feature type="region of interest" description="Disordered" evidence="1">
    <location>
        <begin position="157"/>
        <end position="186"/>
    </location>
</feature>
<organism evidence="4 5">
    <name type="scientific">Chlamydomonas reinhardtii</name>
    <name type="common">Chlamydomonas smithii</name>
    <dbReference type="NCBI Taxonomy" id="3055"/>
    <lineage>
        <taxon>Eukaryota</taxon>
        <taxon>Viridiplantae</taxon>
        <taxon>Chlorophyta</taxon>
        <taxon>core chlorophytes</taxon>
        <taxon>Chlorophyceae</taxon>
        <taxon>CS clade</taxon>
        <taxon>Chlamydomonadales</taxon>
        <taxon>Chlamydomonadaceae</taxon>
        <taxon>Chlamydomonas</taxon>
    </lineage>
</organism>
<dbReference type="GeneID" id="5727835"/>
<evidence type="ECO:0000313" key="4">
    <source>
        <dbReference type="EMBL" id="PNW79577.1"/>
    </source>
</evidence>
<keyword evidence="3" id="KW-0732">Signal</keyword>
<dbReference type="RefSeq" id="XP_042921768.1">
    <property type="nucleotide sequence ID" value="XM_043064766.1"/>
</dbReference>
<feature type="transmembrane region" description="Helical" evidence="2">
    <location>
        <begin position="379"/>
        <end position="402"/>
    </location>
</feature>
<sequence length="476" mass="48054">MFWPRLVLLASAADLPRGGPMDSMDIPSPSSPRSERDGWTIVDRPVGPLNGDADAAEPSLPRAASPEPGSDDSSTDLHDEMHDDIKSPASESLADDVLREPFQAPGPLQLQVASAGAGAGPVEEPSTPTAASSYLPTAAAALAGGSCPDLTTAITSAAHHHQPHLHQRHASQHQQQPAQPRVPSDVAAAAAAAFAAMAGGGNGGGGGATSTALIAHSSWSFERHRERLRAASRLSGEGALEGFQDPQASGSAETFGYCSSATGSHSAQHDADCARAKAAAAAAARAKAAAAAGGSTDGAEDAADDESAVVTLGWEGLAAGLWADVLRELEDVRALLAAGAGAVWGRLADGQKALEEWAAGVSASARKAARAAGRSGCPLWALAGVSGLAAVALAALATQLLVNRKLAVQLRQRDRDLARLVVKILNLQDALQSAARNMTPHLMHVAASAGGGSAGGRGLMGAQLLPTTTTTLIGMV</sequence>
<protein>
    <submittedName>
        <fullName evidence="4">Uncharacterized protein</fullName>
    </submittedName>
</protein>
<gene>
    <name evidence="4" type="ORF">CHLRE_08g358600v5</name>
</gene>
<evidence type="ECO:0000313" key="5">
    <source>
        <dbReference type="Proteomes" id="UP000006906"/>
    </source>
</evidence>
<feature type="compositionally biased region" description="Low complexity" evidence="1">
    <location>
        <begin position="20"/>
        <end position="32"/>
    </location>
</feature>
<keyword evidence="5" id="KW-1185">Reference proteome</keyword>
<dbReference type="InParanoid" id="A0A2K3DGD7"/>
<keyword evidence="2" id="KW-1133">Transmembrane helix</keyword>
<reference evidence="4 5" key="1">
    <citation type="journal article" date="2007" name="Science">
        <title>The Chlamydomonas genome reveals the evolution of key animal and plant functions.</title>
        <authorList>
            <person name="Merchant S.S."/>
            <person name="Prochnik S.E."/>
            <person name="Vallon O."/>
            <person name="Harris E.H."/>
            <person name="Karpowicz S.J."/>
            <person name="Witman G.B."/>
            <person name="Terry A."/>
            <person name="Salamov A."/>
            <person name="Fritz-Laylin L.K."/>
            <person name="Marechal-Drouard L."/>
            <person name="Marshall W.F."/>
            <person name="Qu L.H."/>
            <person name="Nelson D.R."/>
            <person name="Sanderfoot A.A."/>
            <person name="Spalding M.H."/>
            <person name="Kapitonov V.V."/>
            <person name="Ren Q."/>
            <person name="Ferris P."/>
            <person name="Lindquist E."/>
            <person name="Shapiro H."/>
            <person name="Lucas S.M."/>
            <person name="Grimwood J."/>
            <person name="Schmutz J."/>
            <person name="Cardol P."/>
            <person name="Cerutti H."/>
            <person name="Chanfreau G."/>
            <person name="Chen C.L."/>
            <person name="Cognat V."/>
            <person name="Croft M.T."/>
            <person name="Dent R."/>
            <person name="Dutcher S."/>
            <person name="Fernandez E."/>
            <person name="Fukuzawa H."/>
            <person name="Gonzalez-Ballester D."/>
            <person name="Gonzalez-Halphen D."/>
            <person name="Hallmann A."/>
            <person name="Hanikenne M."/>
            <person name="Hippler M."/>
            <person name="Inwood W."/>
            <person name="Jabbari K."/>
            <person name="Kalanon M."/>
            <person name="Kuras R."/>
            <person name="Lefebvre P.A."/>
            <person name="Lemaire S.D."/>
            <person name="Lobanov A.V."/>
            <person name="Lohr M."/>
            <person name="Manuell A."/>
            <person name="Meier I."/>
            <person name="Mets L."/>
            <person name="Mittag M."/>
            <person name="Mittelmeier T."/>
            <person name="Moroney J.V."/>
            <person name="Moseley J."/>
            <person name="Napoli C."/>
            <person name="Nedelcu A.M."/>
            <person name="Niyogi K."/>
            <person name="Novoselov S.V."/>
            <person name="Paulsen I.T."/>
            <person name="Pazour G."/>
            <person name="Purton S."/>
            <person name="Ral J.P."/>
            <person name="Riano-Pachon D.M."/>
            <person name="Riekhof W."/>
            <person name="Rymarquis L."/>
            <person name="Schroda M."/>
            <person name="Stern D."/>
            <person name="Umen J."/>
            <person name="Willows R."/>
            <person name="Wilson N."/>
            <person name="Zimmer S.L."/>
            <person name="Allmer J."/>
            <person name="Balk J."/>
            <person name="Bisova K."/>
            <person name="Chen C.J."/>
            <person name="Elias M."/>
            <person name="Gendler K."/>
            <person name="Hauser C."/>
            <person name="Lamb M.R."/>
            <person name="Ledford H."/>
            <person name="Long J.C."/>
            <person name="Minagawa J."/>
            <person name="Page M.D."/>
            <person name="Pan J."/>
            <person name="Pootakham W."/>
            <person name="Roje S."/>
            <person name="Rose A."/>
            <person name="Stahlberg E."/>
            <person name="Terauchi A.M."/>
            <person name="Yang P."/>
            <person name="Ball S."/>
            <person name="Bowler C."/>
            <person name="Dieckmann C.L."/>
            <person name="Gladyshev V.N."/>
            <person name="Green P."/>
            <person name="Jorgensen R."/>
            <person name="Mayfield S."/>
            <person name="Mueller-Roeber B."/>
            <person name="Rajamani S."/>
            <person name="Sayre R.T."/>
            <person name="Brokstein P."/>
            <person name="Dubchak I."/>
            <person name="Goodstein D."/>
            <person name="Hornick L."/>
            <person name="Huang Y.W."/>
            <person name="Jhaveri J."/>
            <person name="Luo Y."/>
            <person name="Martinez D."/>
            <person name="Ngau W.C."/>
            <person name="Otillar B."/>
            <person name="Poliakov A."/>
            <person name="Porter A."/>
            <person name="Szajkowski L."/>
            <person name="Werner G."/>
            <person name="Zhou K."/>
            <person name="Grigoriev I.V."/>
            <person name="Rokhsar D.S."/>
            <person name="Grossman A.R."/>
        </authorList>
    </citation>
    <scope>NUCLEOTIDE SEQUENCE [LARGE SCALE GENOMIC DNA]</scope>
    <source>
        <strain evidence="5">CC-503</strain>
    </source>
</reference>
<evidence type="ECO:0000256" key="3">
    <source>
        <dbReference type="SAM" id="SignalP"/>
    </source>
</evidence>
<feature type="chain" id="PRO_5014403668" evidence="3">
    <location>
        <begin position="19"/>
        <end position="476"/>
    </location>
</feature>
<evidence type="ECO:0000256" key="1">
    <source>
        <dbReference type="SAM" id="MobiDB-lite"/>
    </source>
</evidence>
<dbReference type="AlphaFoldDB" id="A0A2K3DGD7"/>
<feature type="region of interest" description="Disordered" evidence="1">
    <location>
        <begin position="112"/>
        <end position="131"/>
    </location>
</feature>
<keyword evidence="2" id="KW-0472">Membrane</keyword>
<feature type="compositionally biased region" description="Low complexity" evidence="1">
    <location>
        <begin position="172"/>
        <end position="186"/>
    </location>
</feature>